<dbReference type="NCBIfam" id="TIGR01168">
    <property type="entry name" value="YSIRK_signal"/>
    <property type="match status" value="1"/>
</dbReference>
<feature type="region of interest" description="Disordered" evidence="2">
    <location>
        <begin position="47"/>
        <end position="143"/>
    </location>
</feature>
<feature type="non-terminal residue" evidence="5">
    <location>
        <position position="143"/>
    </location>
</feature>
<feature type="domain" description="YSIRK Gram-positive signal peptide" evidence="4">
    <location>
        <begin position="3"/>
        <end position="25"/>
    </location>
</feature>
<evidence type="ECO:0000256" key="3">
    <source>
        <dbReference type="SAM" id="SignalP"/>
    </source>
</evidence>
<dbReference type="OrthoDB" id="107551at2"/>
<keyword evidence="1 3" id="KW-0732">Signal</keyword>
<dbReference type="HOGENOM" id="CLU_086854_0_0_9"/>
<dbReference type="RefSeq" id="WP_006308749.1">
    <property type="nucleotide sequence ID" value="NZ_JH601133.1"/>
</dbReference>
<evidence type="ECO:0000313" key="6">
    <source>
        <dbReference type="Proteomes" id="UP000006190"/>
    </source>
</evidence>
<dbReference type="AlphaFoldDB" id="H3NIN3"/>
<keyword evidence="6" id="KW-1185">Reference proteome</keyword>
<name>H3NIN3_9LACT</name>
<dbReference type="EMBL" id="AGEG01000006">
    <property type="protein sequence ID" value="EHR37543.1"/>
    <property type="molecule type" value="Genomic_DNA"/>
</dbReference>
<evidence type="ECO:0000256" key="1">
    <source>
        <dbReference type="ARBA" id="ARBA00022729"/>
    </source>
</evidence>
<evidence type="ECO:0000313" key="5">
    <source>
        <dbReference type="EMBL" id="EHR37543.1"/>
    </source>
</evidence>
<gene>
    <name evidence="5" type="ORF">HMPREF9708_00722</name>
</gene>
<accession>H3NIN3</accession>
<feature type="signal peptide" evidence="3">
    <location>
        <begin position="1"/>
        <end position="32"/>
    </location>
</feature>
<protein>
    <submittedName>
        <fullName evidence="5">YSIRK family Gram-positive signal peptide</fullName>
    </submittedName>
</protein>
<dbReference type="InterPro" id="IPR005877">
    <property type="entry name" value="YSIRK_signal_dom"/>
</dbReference>
<evidence type="ECO:0000256" key="2">
    <source>
        <dbReference type="SAM" id="MobiDB-lite"/>
    </source>
</evidence>
<dbReference type="Pfam" id="PF04650">
    <property type="entry name" value="YSIRK_signal"/>
    <property type="match status" value="1"/>
</dbReference>
<proteinExistence type="predicted"/>
<organism evidence="5 6">
    <name type="scientific">Facklamia languida CCUG 37842</name>
    <dbReference type="NCBI Taxonomy" id="883113"/>
    <lineage>
        <taxon>Bacteria</taxon>
        <taxon>Bacillati</taxon>
        <taxon>Bacillota</taxon>
        <taxon>Bacilli</taxon>
        <taxon>Lactobacillales</taxon>
        <taxon>Aerococcaceae</taxon>
        <taxon>Facklamia</taxon>
    </lineage>
</organism>
<reference evidence="5 6" key="1">
    <citation type="submission" date="2012-01" db="EMBL/GenBank/DDBJ databases">
        <title>The Genome Sequence of Facklamia languida CCUG 37842.</title>
        <authorList>
            <consortium name="The Broad Institute Genome Sequencing Platform"/>
            <person name="Earl A."/>
            <person name="Ward D."/>
            <person name="Feldgarden M."/>
            <person name="Gevers D."/>
            <person name="Huys G."/>
            <person name="Young S.K."/>
            <person name="Zeng Q."/>
            <person name="Gargeya S."/>
            <person name="Fitzgerald M."/>
            <person name="Haas B."/>
            <person name="Abouelleil A."/>
            <person name="Alvarado L."/>
            <person name="Arachchi H.M."/>
            <person name="Berlin A."/>
            <person name="Chapman S.B."/>
            <person name="Gearin G."/>
            <person name="Goldberg J."/>
            <person name="Griggs A."/>
            <person name="Gujja S."/>
            <person name="Hansen M."/>
            <person name="Heiman D."/>
            <person name="Howarth C."/>
            <person name="Larimer J."/>
            <person name="Lui A."/>
            <person name="MacDonald P.J.P."/>
            <person name="McCowen C."/>
            <person name="Montmayeur A."/>
            <person name="Murphy C."/>
            <person name="Neiman D."/>
            <person name="Pearson M."/>
            <person name="Priest M."/>
            <person name="Roberts A."/>
            <person name="Saif S."/>
            <person name="Shea T."/>
            <person name="Sisk P."/>
            <person name="Stolte C."/>
            <person name="Sykes S."/>
            <person name="Wortman J."/>
            <person name="Nusbaum C."/>
            <person name="Birren B."/>
        </authorList>
    </citation>
    <scope>NUCLEOTIDE SEQUENCE [LARGE SCALE GENOMIC DNA]</scope>
    <source>
        <strain evidence="5 6">CCUG 37842</strain>
    </source>
</reference>
<evidence type="ECO:0000259" key="4">
    <source>
        <dbReference type="Pfam" id="PF04650"/>
    </source>
</evidence>
<comment type="caution">
    <text evidence="5">The sequence shown here is derived from an EMBL/GenBank/DDBJ whole genome shotgun (WGS) entry which is preliminary data.</text>
</comment>
<dbReference type="Proteomes" id="UP000006190">
    <property type="component" value="Unassembled WGS sequence"/>
</dbReference>
<feature type="chain" id="PRO_5003589696" evidence="3">
    <location>
        <begin position="33"/>
        <end position="143"/>
    </location>
</feature>
<sequence length="143" mass="15272">MKKDTRFSIRKLTVGVASIAVASFLTSGSVDAADLSILHSKNEKAAGYNPELPFEPFPPSISYTQPEAPWMQGSVDTEVPGHDVEEVTEPSEANYENPEAPFAPVEEVTEPLPSNGVNPEAPFAPVEEVTEPLPSNGVNPEAP</sequence>